<accession>A0A7D9KFB3</accession>
<dbReference type="AlphaFoldDB" id="A0A7D9KFB3"/>
<dbReference type="Proteomes" id="UP001152795">
    <property type="component" value="Unassembled WGS sequence"/>
</dbReference>
<keyword evidence="2" id="KW-1185">Reference proteome</keyword>
<reference evidence="1" key="1">
    <citation type="submission" date="2020-04" db="EMBL/GenBank/DDBJ databases">
        <authorList>
            <person name="Alioto T."/>
            <person name="Alioto T."/>
            <person name="Gomez Garrido J."/>
        </authorList>
    </citation>
    <scope>NUCLEOTIDE SEQUENCE</scope>
    <source>
        <strain evidence="1">A484AB</strain>
    </source>
</reference>
<evidence type="ECO:0000313" key="2">
    <source>
        <dbReference type="Proteomes" id="UP001152795"/>
    </source>
</evidence>
<organism evidence="1 2">
    <name type="scientific">Paramuricea clavata</name>
    <name type="common">Red gorgonian</name>
    <name type="synonym">Violescent sea-whip</name>
    <dbReference type="NCBI Taxonomy" id="317549"/>
    <lineage>
        <taxon>Eukaryota</taxon>
        <taxon>Metazoa</taxon>
        <taxon>Cnidaria</taxon>
        <taxon>Anthozoa</taxon>
        <taxon>Octocorallia</taxon>
        <taxon>Malacalcyonacea</taxon>
        <taxon>Plexauridae</taxon>
        <taxon>Paramuricea</taxon>
    </lineage>
</organism>
<proteinExistence type="predicted"/>
<dbReference type="EMBL" id="CACRXK020034362">
    <property type="protein sequence ID" value="CAB4044246.1"/>
    <property type="molecule type" value="Genomic_DNA"/>
</dbReference>
<feature type="non-terminal residue" evidence="1">
    <location>
        <position position="1"/>
    </location>
</feature>
<comment type="caution">
    <text evidence="1">The sequence shown here is derived from an EMBL/GenBank/DDBJ whole genome shotgun (WGS) entry which is preliminary data.</text>
</comment>
<sequence length="156" mass="17491">EKLLVKVCDFVKFGRHVVLFTADSDLSSALIFDVIACFEGVVHIENYGFVWRFNKNIDYFSASNSLINASLDRFNRDILQTEIFYITELLAEVNQELPGHVHVGVRKLACAELNNYMLRLLPCVDLALVGLSDSICMNIDAAFAFSNDLSVYATSV</sequence>
<name>A0A7D9KFB3_PARCT</name>
<evidence type="ECO:0000313" key="1">
    <source>
        <dbReference type="EMBL" id="CAB4044246.1"/>
    </source>
</evidence>
<protein>
    <submittedName>
        <fullName evidence="1">Uncharacterized protein</fullName>
    </submittedName>
</protein>
<gene>
    <name evidence="1" type="ORF">PACLA_8A036566</name>
</gene>